<dbReference type="GO" id="GO:0016020">
    <property type="term" value="C:membrane"/>
    <property type="evidence" value="ECO:0007669"/>
    <property type="project" value="UniProtKB-SubCell"/>
</dbReference>
<dbReference type="PROSITE" id="PS50850">
    <property type="entry name" value="MFS"/>
    <property type="match status" value="1"/>
</dbReference>
<dbReference type="InterPro" id="IPR020846">
    <property type="entry name" value="MFS_dom"/>
</dbReference>
<dbReference type="AlphaFoldDB" id="A0A4S8Q4U9"/>
<feature type="transmembrane region" description="Helical" evidence="7">
    <location>
        <begin position="337"/>
        <end position="358"/>
    </location>
</feature>
<comment type="caution">
    <text evidence="9">The sequence shown here is derived from an EMBL/GenBank/DDBJ whole genome shotgun (WGS) entry which is preliminary data.</text>
</comment>
<proteinExistence type="predicted"/>
<feature type="transmembrane region" description="Helical" evidence="7">
    <location>
        <begin position="521"/>
        <end position="541"/>
    </location>
</feature>
<feature type="transmembrane region" description="Helical" evidence="7">
    <location>
        <begin position="234"/>
        <end position="257"/>
    </location>
</feature>
<evidence type="ECO:0000313" key="10">
    <source>
        <dbReference type="Proteomes" id="UP000307378"/>
    </source>
</evidence>
<feature type="transmembrane region" description="Helical" evidence="7">
    <location>
        <begin position="199"/>
        <end position="222"/>
    </location>
</feature>
<protein>
    <submittedName>
        <fullName evidence="9">MFS transporter</fullName>
    </submittedName>
</protein>
<dbReference type="GO" id="GO:0022857">
    <property type="term" value="F:transmembrane transporter activity"/>
    <property type="evidence" value="ECO:0007669"/>
    <property type="project" value="InterPro"/>
</dbReference>
<dbReference type="PANTHER" id="PTHR42718">
    <property type="entry name" value="MAJOR FACILITATOR SUPERFAMILY MULTIDRUG TRANSPORTER MFSC"/>
    <property type="match status" value="1"/>
</dbReference>
<feature type="transmembrane region" description="Helical" evidence="7">
    <location>
        <begin position="38"/>
        <end position="61"/>
    </location>
</feature>
<feature type="transmembrane region" description="Helical" evidence="7">
    <location>
        <begin position="365"/>
        <end position="382"/>
    </location>
</feature>
<gene>
    <name evidence="9" type="ORF">FAA86_05535</name>
</gene>
<evidence type="ECO:0000256" key="4">
    <source>
        <dbReference type="ARBA" id="ARBA00022989"/>
    </source>
</evidence>
<evidence type="ECO:0000256" key="5">
    <source>
        <dbReference type="ARBA" id="ARBA00023136"/>
    </source>
</evidence>
<evidence type="ECO:0000256" key="3">
    <source>
        <dbReference type="ARBA" id="ARBA00022692"/>
    </source>
</evidence>
<feature type="domain" description="Major facilitator superfamily (MFS) profile" evidence="8">
    <location>
        <begin position="44"/>
        <end position="458"/>
    </location>
</feature>
<dbReference type="SUPFAM" id="SSF103473">
    <property type="entry name" value="MFS general substrate transporter"/>
    <property type="match status" value="1"/>
</dbReference>
<keyword evidence="5 7" id="KW-0472">Membrane</keyword>
<evidence type="ECO:0000256" key="1">
    <source>
        <dbReference type="ARBA" id="ARBA00004141"/>
    </source>
</evidence>
<feature type="transmembrane region" description="Helical" evidence="7">
    <location>
        <begin position="81"/>
        <end position="98"/>
    </location>
</feature>
<dbReference type="InterPro" id="IPR036259">
    <property type="entry name" value="MFS_trans_sf"/>
</dbReference>
<dbReference type="PANTHER" id="PTHR42718:SF9">
    <property type="entry name" value="MAJOR FACILITATOR SUPERFAMILY MULTIDRUG TRANSPORTER MFSC"/>
    <property type="match status" value="1"/>
</dbReference>
<evidence type="ECO:0000256" key="2">
    <source>
        <dbReference type="ARBA" id="ARBA00022448"/>
    </source>
</evidence>
<organism evidence="9 10">
    <name type="scientific">Rhizobium rosettiformans W3</name>
    <dbReference type="NCBI Taxonomy" id="538378"/>
    <lineage>
        <taxon>Bacteria</taxon>
        <taxon>Pseudomonadati</taxon>
        <taxon>Pseudomonadota</taxon>
        <taxon>Alphaproteobacteria</taxon>
        <taxon>Hyphomicrobiales</taxon>
        <taxon>Rhizobiaceae</taxon>
        <taxon>Rhizobium/Agrobacterium group</taxon>
        <taxon>Rhizobium</taxon>
    </lineage>
</organism>
<feature type="transmembrane region" description="Helical" evidence="7">
    <location>
        <begin position="110"/>
        <end position="128"/>
    </location>
</feature>
<evidence type="ECO:0000259" key="8">
    <source>
        <dbReference type="PROSITE" id="PS50850"/>
    </source>
</evidence>
<reference evidence="9 10" key="1">
    <citation type="submission" date="2019-04" db="EMBL/GenBank/DDBJ databases">
        <title>genome sequence of strain W3.</title>
        <authorList>
            <person name="Gao J."/>
            <person name="Sun J."/>
        </authorList>
    </citation>
    <scope>NUCLEOTIDE SEQUENCE [LARGE SCALE GENOMIC DNA]</scope>
    <source>
        <strain evidence="9 10">W3</strain>
    </source>
</reference>
<dbReference type="EMBL" id="STGU01000002">
    <property type="protein sequence ID" value="THV38251.1"/>
    <property type="molecule type" value="Genomic_DNA"/>
</dbReference>
<feature type="region of interest" description="Disordered" evidence="6">
    <location>
        <begin position="1"/>
        <end position="31"/>
    </location>
</feature>
<evidence type="ECO:0000256" key="6">
    <source>
        <dbReference type="SAM" id="MobiDB-lite"/>
    </source>
</evidence>
<keyword evidence="3 7" id="KW-0812">Transmembrane</keyword>
<comment type="subcellular location">
    <subcellularLocation>
        <location evidence="1">Membrane</location>
        <topology evidence="1">Multi-pass membrane protein</topology>
    </subcellularLocation>
</comment>
<dbReference type="RefSeq" id="WP_136538783.1">
    <property type="nucleotide sequence ID" value="NZ_STGU01000002.1"/>
</dbReference>
<dbReference type="Proteomes" id="UP000307378">
    <property type="component" value="Unassembled WGS sequence"/>
</dbReference>
<feature type="transmembrane region" description="Helical" evidence="7">
    <location>
        <begin position="425"/>
        <end position="449"/>
    </location>
</feature>
<feature type="transmembrane region" description="Helical" evidence="7">
    <location>
        <begin position="134"/>
        <end position="157"/>
    </location>
</feature>
<sequence length="558" mass="60395">MSAVSETAATAVSDPAKVTTPAQDAPPAAPVAPPAKPLWLAAIYVVSGLMLFITQGLGMNIVNANLYQLQGEFSATVVEAAWLSAAYMAPYATLSIALFKIRTQYGLRPFAQWSILIFVLASSLNLLVDDLHSALVVRFISGCAAAPISSLGFLYVLEAFPLQRKLNQGLNVALLGTLLAAPIARMISPSLLQIDGWHALYTLEVGLALISMVVIFALPVTPPPRAKVIERLDILSYLLMAIGIGCLAVFLTLGRLYWWFETWWLGALLAAAIAFIAMTALIESHRQNPMLDFRWIFSRSNLHMAAVLLVFRAVSSEQSSTAVSFFQQIGLLNDQQFTLWALVLVASVGGALLCMALMSSRYVETAHVIALALIAVGAYLDSQASNLTRPEQMYLSQGMIAFGAAMFLPPVMAKGFAGALQKGPAYIVNFIVIFLFTQITGALLTTAFLGSFVTIREKFHSSILVENILLTRPEVAQRVGQLSAAYRKVITDPSILNAEGLTLLAQQVTREAYVLAYNDTFLLISAVATIALGTLLLHLAWNWLRTLRAAPVDEATQS</sequence>
<accession>A0A4S8Q4U9</accession>
<evidence type="ECO:0000256" key="7">
    <source>
        <dbReference type="SAM" id="Phobius"/>
    </source>
</evidence>
<name>A0A4S8Q4U9_9HYPH</name>
<dbReference type="InterPro" id="IPR011701">
    <property type="entry name" value="MFS"/>
</dbReference>
<feature type="transmembrane region" description="Helical" evidence="7">
    <location>
        <begin position="169"/>
        <end position="187"/>
    </location>
</feature>
<feature type="transmembrane region" description="Helical" evidence="7">
    <location>
        <begin position="263"/>
        <end position="282"/>
    </location>
</feature>
<feature type="transmembrane region" description="Helical" evidence="7">
    <location>
        <begin position="394"/>
        <end position="413"/>
    </location>
</feature>
<dbReference type="Gene3D" id="1.20.1250.20">
    <property type="entry name" value="MFS general substrate transporter like domains"/>
    <property type="match status" value="1"/>
</dbReference>
<feature type="transmembrane region" description="Helical" evidence="7">
    <location>
        <begin position="302"/>
        <end position="325"/>
    </location>
</feature>
<dbReference type="Pfam" id="PF07690">
    <property type="entry name" value="MFS_1"/>
    <property type="match status" value="1"/>
</dbReference>
<evidence type="ECO:0000313" key="9">
    <source>
        <dbReference type="EMBL" id="THV38251.1"/>
    </source>
</evidence>
<keyword evidence="4 7" id="KW-1133">Transmembrane helix</keyword>
<feature type="compositionally biased region" description="Low complexity" evidence="6">
    <location>
        <begin position="1"/>
        <end position="13"/>
    </location>
</feature>
<keyword evidence="2" id="KW-0813">Transport</keyword>